<dbReference type="EMBL" id="JACHMY010000001">
    <property type="protein sequence ID" value="MBB5838490.1"/>
    <property type="molecule type" value="Genomic_DNA"/>
</dbReference>
<proteinExistence type="predicted"/>
<keyword evidence="2" id="KW-1185">Reference proteome</keyword>
<comment type="caution">
    <text evidence="1">The sequence shown here is derived from an EMBL/GenBank/DDBJ whole genome shotgun (WGS) entry which is preliminary data.</text>
</comment>
<sequence>MFNSRDTISHAAGSASSLPNLYAYAAGNPLTFNDPTGNKPSIPLVALSTRTAN</sequence>
<reference evidence="1 2" key="1">
    <citation type="submission" date="2020-08" db="EMBL/GenBank/DDBJ databases">
        <title>Sequencing the genomes of 1000 actinobacteria strains.</title>
        <authorList>
            <person name="Klenk H.-P."/>
        </authorList>
    </citation>
    <scope>NUCLEOTIDE SEQUENCE [LARGE SCALE GENOMIC DNA]</scope>
    <source>
        <strain evidence="1 2">DSM 28967</strain>
    </source>
</reference>
<organism evidence="1 2">
    <name type="scientific">Kribbella italica</name>
    <dbReference type="NCBI Taxonomy" id="1540520"/>
    <lineage>
        <taxon>Bacteria</taxon>
        <taxon>Bacillati</taxon>
        <taxon>Actinomycetota</taxon>
        <taxon>Actinomycetes</taxon>
        <taxon>Propionibacteriales</taxon>
        <taxon>Kribbellaceae</taxon>
        <taxon>Kribbella</taxon>
    </lineage>
</organism>
<dbReference type="Proteomes" id="UP000549971">
    <property type="component" value="Unassembled WGS sequence"/>
</dbReference>
<protein>
    <submittedName>
        <fullName evidence="1">RHS repeat-associated protein</fullName>
    </submittedName>
</protein>
<gene>
    <name evidence="1" type="ORF">HDA39_005224</name>
</gene>
<name>A0A7W9JAQ5_9ACTN</name>
<dbReference type="AlphaFoldDB" id="A0A7W9JAQ5"/>
<evidence type="ECO:0000313" key="2">
    <source>
        <dbReference type="Proteomes" id="UP000549971"/>
    </source>
</evidence>
<accession>A0A7W9JAQ5</accession>
<evidence type="ECO:0000313" key="1">
    <source>
        <dbReference type="EMBL" id="MBB5838490.1"/>
    </source>
</evidence>
<dbReference type="Gene3D" id="2.180.10.10">
    <property type="entry name" value="RHS repeat-associated core"/>
    <property type="match status" value="1"/>
</dbReference>